<keyword evidence="2" id="KW-1185">Reference proteome</keyword>
<sequence length="152" mass="18249">MRSYYRSCLDMEECNLWTYKYKPMKAVEISVGWTNRYLHTQRGFHFYTIKQVFKYVIAYKTHVPSFADTWGWVMASDQPLSICAEEMDRRIAQRIDGELLYLNDAWFHSSTTMNKTIYQSHRRIVQYKTAYYSFYLPTDKVEEIALRISSTL</sequence>
<name>A0A3Q0FHX1_VIGRR</name>
<dbReference type="PANTHER" id="PTHR43317">
    <property type="entry name" value="THERMOSPERMINE SYNTHASE ACAULIS5"/>
    <property type="match status" value="1"/>
</dbReference>
<dbReference type="PANTHER" id="PTHR43317:SF1">
    <property type="entry name" value="THERMOSPERMINE SYNTHASE ACAULIS5"/>
    <property type="match status" value="1"/>
</dbReference>
<keyword evidence="1" id="KW-0620">Polyamine biosynthesis</keyword>
<dbReference type="GO" id="GO:0006596">
    <property type="term" value="P:polyamine biosynthetic process"/>
    <property type="evidence" value="ECO:0007669"/>
    <property type="project" value="UniProtKB-KW"/>
</dbReference>
<organism evidence="2 3">
    <name type="scientific">Vigna radiata var. radiata</name>
    <name type="common">Mung bean</name>
    <name type="synonym">Phaseolus aureus</name>
    <dbReference type="NCBI Taxonomy" id="3916"/>
    <lineage>
        <taxon>Eukaryota</taxon>
        <taxon>Viridiplantae</taxon>
        <taxon>Streptophyta</taxon>
        <taxon>Embryophyta</taxon>
        <taxon>Tracheophyta</taxon>
        <taxon>Spermatophyta</taxon>
        <taxon>Magnoliopsida</taxon>
        <taxon>eudicotyledons</taxon>
        <taxon>Gunneridae</taxon>
        <taxon>Pentapetalae</taxon>
        <taxon>rosids</taxon>
        <taxon>fabids</taxon>
        <taxon>Fabales</taxon>
        <taxon>Fabaceae</taxon>
        <taxon>Papilionoideae</taxon>
        <taxon>50 kb inversion clade</taxon>
        <taxon>NPAAA clade</taxon>
        <taxon>indigoferoid/millettioid clade</taxon>
        <taxon>Phaseoleae</taxon>
        <taxon>Vigna</taxon>
    </lineage>
</organism>
<dbReference type="Proteomes" id="UP000087766">
    <property type="component" value="Chromosome 11"/>
</dbReference>
<dbReference type="GO" id="GO:0010487">
    <property type="term" value="F:thermospermine synthase activity"/>
    <property type="evidence" value="ECO:0007669"/>
    <property type="project" value="TreeGrafter"/>
</dbReference>
<dbReference type="RefSeq" id="XP_022643311.1">
    <property type="nucleotide sequence ID" value="XM_022787590.1"/>
</dbReference>
<dbReference type="Gene3D" id="3.40.50.150">
    <property type="entry name" value="Vaccinia Virus protein VP39"/>
    <property type="match status" value="1"/>
</dbReference>
<accession>A0A3Q0FHX1</accession>
<dbReference type="KEGG" id="vra:106776343"/>
<evidence type="ECO:0000313" key="2">
    <source>
        <dbReference type="Proteomes" id="UP000087766"/>
    </source>
</evidence>
<dbReference type="SUPFAM" id="SSF53335">
    <property type="entry name" value="S-adenosyl-L-methionine-dependent methyltransferases"/>
    <property type="match status" value="1"/>
</dbReference>
<protein>
    <submittedName>
        <fullName evidence="3">Uncharacterized protein LOC106776343</fullName>
    </submittedName>
</protein>
<dbReference type="InterPro" id="IPR029063">
    <property type="entry name" value="SAM-dependent_MTases_sf"/>
</dbReference>
<dbReference type="AlphaFoldDB" id="A0A3Q0FHX1"/>
<dbReference type="GeneID" id="106776343"/>
<proteinExistence type="predicted"/>
<reference evidence="2" key="1">
    <citation type="journal article" date="2014" name="Nat. Commun.">
        <title>Genome sequence of mungbean and insights into evolution within Vigna species.</title>
        <authorList>
            <person name="Kang Y.J."/>
            <person name="Kim S.K."/>
            <person name="Kim M.Y."/>
            <person name="Lestari P."/>
            <person name="Kim K.H."/>
            <person name="Ha B.K."/>
            <person name="Jun T.H."/>
            <person name="Hwang W.J."/>
            <person name="Lee T."/>
            <person name="Lee J."/>
            <person name="Shim S."/>
            <person name="Yoon M.Y."/>
            <person name="Jang Y.E."/>
            <person name="Han K.S."/>
            <person name="Taeprayoon P."/>
            <person name="Yoon N."/>
            <person name="Somta P."/>
            <person name="Tanya P."/>
            <person name="Kim K.S."/>
            <person name="Gwag J.G."/>
            <person name="Moon J.K."/>
            <person name="Lee Y.H."/>
            <person name="Park B.S."/>
            <person name="Bombarely A."/>
            <person name="Doyle J.J."/>
            <person name="Jackson S.A."/>
            <person name="Schafleitner R."/>
            <person name="Srinives P."/>
            <person name="Varshney R.K."/>
            <person name="Lee S.H."/>
        </authorList>
    </citation>
    <scope>NUCLEOTIDE SEQUENCE [LARGE SCALE GENOMIC DNA]</scope>
    <source>
        <strain evidence="2">cv. VC1973A</strain>
    </source>
</reference>
<reference evidence="3" key="2">
    <citation type="submission" date="2025-08" db="UniProtKB">
        <authorList>
            <consortium name="RefSeq"/>
        </authorList>
    </citation>
    <scope>IDENTIFICATION</scope>
    <source>
        <tissue evidence="3">Leaf</tissue>
    </source>
</reference>
<evidence type="ECO:0000313" key="3">
    <source>
        <dbReference type="RefSeq" id="XP_022643311.1"/>
    </source>
</evidence>
<gene>
    <name evidence="3" type="primary">LOC106776343</name>
</gene>
<dbReference type="OrthoDB" id="38125at2759"/>
<dbReference type="STRING" id="3916.A0A3Q0FHX1"/>
<evidence type="ECO:0000256" key="1">
    <source>
        <dbReference type="ARBA" id="ARBA00023115"/>
    </source>
</evidence>